<dbReference type="PANTHER" id="PTHR43280">
    <property type="entry name" value="ARAC-FAMILY TRANSCRIPTIONAL REGULATOR"/>
    <property type="match status" value="1"/>
</dbReference>
<keyword evidence="6" id="KW-1185">Reference proteome</keyword>
<keyword evidence="3" id="KW-1133">Transmembrane helix</keyword>
<reference evidence="5 6" key="1">
    <citation type="journal article" date="2011" name="J. Bacteriol.">
        <title>Genome sequence of the algicidal bacterium Kordia algicida OT-1.</title>
        <authorList>
            <person name="Lee H.S."/>
            <person name="Kang S.G."/>
            <person name="Kwon K.K."/>
            <person name="Lee J.H."/>
            <person name="Kim S.J."/>
        </authorList>
    </citation>
    <scope>NUCLEOTIDE SEQUENCE [LARGE SCALE GENOMIC DNA]</scope>
    <source>
        <strain evidence="5 6">OT-1</strain>
    </source>
</reference>
<keyword evidence="1" id="KW-0238">DNA-binding</keyword>
<dbReference type="SUPFAM" id="SSF48452">
    <property type="entry name" value="TPR-like"/>
    <property type="match status" value="2"/>
</dbReference>
<dbReference type="InterPro" id="IPR018060">
    <property type="entry name" value="HTH_AraC"/>
</dbReference>
<dbReference type="GO" id="GO:0003700">
    <property type="term" value="F:DNA-binding transcription factor activity"/>
    <property type="evidence" value="ECO:0007669"/>
    <property type="project" value="InterPro"/>
</dbReference>
<dbReference type="OrthoDB" id="5295174at2"/>
<dbReference type="HOGENOM" id="CLU_030864_0_0_10"/>
<dbReference type="GO" id="GO:0043565">
    <property type="term" value="F:sequence-specific DNA binding"/>
    <property type="evidence" value="ECO:0007669"/>
    <property type="project" value="InterPro"/>
</dbReference>
<evidence type="ECO:0000313" key="5">
    <source>
        <dbReference type="EMBL" id="EDP97041.1"/>
    </source>
</evidence>
<keyword evidence="3" id="KW-0472">Membrane</keyword>
<dbReference type="SMART" id="SM00028">
    <property type="entry name" value="TPR"/>
    <property type="match status" value="3"/>
</dbReference>
<dbReference type="Proteomes" id="UP000002945">
    <property type="component" value="Unassembled WGS sequence"/>
</dbReference>
<gene>
    <name evidence="5" type="ORF">KAOT1_17798</name>
</gene>
<proteinExistence type="predicted"/>
<sequence length="567" mass="66652">MFGKIYYNIFFLFSFILVMGQQNSVTIKIDTLSNKSFAELKDIFYENSGNSSIARDIAQFTLHKATIVKDNRAIANSYIRLYATYFNDIVNGKKYLDSSIAISERYNLKDLLAESYFYRGSLHYYSGKDEEASYDFLKAKSYVTEKEGIYYKIIFNIGILKVDIGKNEEAIQLFEECLKYDLANGRDKTRKQDFSETLYAFSTAYTNIKLHDSATKYSTKGYKFAKKLNDSSHLMFTYIEGNNKFFQKMYRESKDSLLKSIPYLAEIEDFPNLAIAYHYLGKINEIQSNEEKMISYFKKVDSIFDETGYAYPETRKSYESLIRYYEKNNDSENQLFYVKKLLHIDSILNNRYRNISTSIHEEFDTKNLLIEKDFLESKLKRSEEFGNKSRRNIYILITLLLGLSTILIYNYKKRKKYKKKFLELMKLTDTPISSEEETRVDNEPISDLDLNEETINSILNKLKSFEGEKGFLQKGITLNLVAKKCDTNSKYLSKIINKHKENNFRNYINSLRIEYVVKELKENRNFRKYTVKAIADEAGFSNSESYSRAFYKFTGIHTSYFIKNINH</sequence>
<dbReference type="STRING" id="391587.KAOT1_17798"/>
<name>A9DT92_9FLAO</name>
<dbReference type="EMBL" id="ABIB01000003">
    <property type="protein sequence ID" value="EDP97041.1"/>
    <property type="molecule type" value="Genomic_DNA"/>
</dbReference>
<evidence type="ECO:0000259" key="4">
    <source>
        <dbReference type="PROSITE" id="PS01124"/>
    </source>
</evidence>
<dbReference type="InterPro" id="IPR011990">
    <property type="entry name" value="TPR-like_helical_dom_sf"/>
</dbReference>
<evidence type="ECO:0000256" key="2">
    <source>
        <dbReference type="PROSITE-ProRule" id="PRU00339"/>
    </source>
</evidence>
<dbReference type="AlphaFoldDB" id="A9DT92"/>
<evidence type="ECO:0000256" key="1">
    <source>
        <dbReference type="ARBA" id="ARBA00023125"/>
    </source>
</evidence>
<dbReference type="InterPro" id="IPR019734">
    <property type="entry name" value="TPR_rpt"/>
</dbReference>
<protein>
    <recommendedName>
        <fullName evidence="4">HTH araC/xylS-type domain-containing protein</fullName>
    </recommendedName>
</protein>
<dbReference type="Gene3D" id="1.25.40.10">
    <property type="entry name" value="Tetratricopeptide repeat domain"/>
    <property type="match status" value="2"/>
</dbReference>
<accession>A9DT92</accession>
<keyword evidence="3" id="KW-0812">Transmembrane</keyword>
<dbReference type="RefSeq" id="WP_007096094.1">
    <property type="nucleotide sequence ID" value="NZ_CP142125.1"/>
</dbReference>
<dbReference type="PANTHER" id="PTHR43280:SF34">
    <property type="entry name" value="ARAC-FAMILY TRANSCRIPTIONAL REGULATOR"/>
    <property type="match status" value="1"/>
</dbReference>
<feature type="repeat" description="TPR" evidence="2">
    <location>
        <begin position="151"/>
        <end position="184"/>
    </location>
</feature>
<organism evidence="5 6">
    <name type="scientific">Kordia algicida OT-1</name>
    <dbReference type="NCBI Taxonomy" id="391587"/>
    <lineage>
        <taxon>Bacteria</taxon>
        <taxon>Pseudomonadati</taxon>
        <taxon>Bacteroidota</taxon>
        <taxon>Flavobacteriia</taxon>
        <taxon>Flavobacteriales</taxon>
        <taxon>Flavobacteriaceae</taxon>
        <taxon>Kordia</taxon>
    </lineage>
</organism>
<dbReference type="Pfam" id="PF12833">
    <property type="entry name" value="HTH_18"/>
    <property type="match status" value="1"/>
</dbReference>
<comment type="caution">
    <text evidence="5">The sequence shown here is derived from an EMBL/GenBank/DDBJ whole genome shotgun (WGS) entry which is preliminary data.</text>
</comment>
<dbReference type="SMART" id="SM00342">
    <property type="entry name" value="HTH_ARAC"/>
    <property type="match status" value="1"/>
</dbReference>
<feature type="domain" description="HTH araC/xylS-type" evidence="4">
    <location>
        <begin position="472"/>
        <end position="564"/>
    </location>
</feature>
<evidence type="ECO:0000256" key="3">
    <source>
        <dbReference type="SAM" id="Phobius"/>
    </source>
</evidence>
<dbReference type="Gene3D" id="1.10.10.60">
    <property type="entry name" value="Homeodomain-like"/>
    <property type="match status" value="2"/>
</dbReference>
<dbReference type="PROSITE" id="PS50005">
    <property type="entry name" value="TPR"/>
    <property type="match status" value="1"/>
</dbReference>
<keyword evidence="2" id="KW-0802">TPR repeat</keyword>
<evidence type="ECO:0000313" key="6">
    <source>
        <dbReference type="Proteomes" id="UP000002945"/>
    </source>
</evidence>
<dbReference type="PROSITE" id="PS01124">
    <property type="entry name" value="HTH_ARAC_FAMILY_2"/>
    <property type="match status" value="1"/>
</dbReference>
<feature type="transmembrane region" description="Helical" evidence="3">
    <location>
        <begin position="393"/>
        <end position="411"/>
    </location>
</feature>
<dbReference type="eggNOG" id="COG2207">
    <property type="taxonomic scope" value="Bacteria"/>
</dbReference>
<dbReference type="eggNOG" id="COG0457">
    <property type="taxonomic scope" value="Bacteria"/>
</dbReference>